<sequence>MREKTKVKVYYSLFGDDFDLDEVTRRIGINPSSVSLKGERINENRTRKETSWTISTDYEESLDVSGQLNQIIIQLRDKCEIIKTIQKTFQATNKLFIVIIIEEGMTPALYLDSEQIKFANDINAEFDIDIYANPYNSEWD</sequence>
<dbReference type="EMBL" id="SADY01000004">
    <property type="protein sequence ID" value="TQR44638.1"/>
    <property type="molecule type" value="Genomic_DNA"/>
</dbReference>
<accession>A0ABY3AVL7</accession>
<name>A0ABY3AVL7_PAEPP</name>
<proteinExistence type="predicted"/>
<dbReference type="Pfam" id="PF14106">
    <property type="entry name" value="DUF4279"/>
    <property type="match status" value="1"/>
</dbReference>
<organism evidence="1 2">
    <name type="scientific">Paenibacillus popilliae</name>
    <name type="common">Bacillus popilliae</name>
    <dbReference type="NCBI Taxonomy" id="78057"/>
    <lineage>
        <taxon>Bacteria</taxon>
        <taxon>Bacillati</taxon>
        <taxon>Bacillota</taxon>
        <taxon>Bacilli</taxon>
        <taxon>Bacillales</taxon>
        <taxon>Paenibacillaceae</taxon>
        <taxon>Paenibacillus</taxon>
    </lineage>
</organism>
<dbReference type="Proteomes" id="UP000316208">
    <property type="component" value="Unassembled WGS sequence"/>
</dbReference>
<keyword evidence="2" id="KW-1185">Reference proteome</keyword>
<evidence type="ECO:0000313" key="2">
    <source>
        <dbReference type="Proteomes" id="UP000316208"/>
    </source>
</evidence>
<gene>
    <name evidence="1" type="ORF">C7Y44_13820</name>
</gene>
<reference evidence="1 2" key="1">
    <citation type="submission" date="2018-03" db="EMBL/GenBank/DDBJ databases">
        <title>Aerobic endospore-forming bacteria genome sequencing and assembly.</title>
        <authorList>
            <person name="Cavalcante D.A."/>
            <person name="Driks A."/>
            <person name="Putonti C."/>
            <person name="De-Souza M.T."/>
        </authorList>
    </citation>
    <scope>NUCLEOTIDE SEQUENCE [LARGE SCALE GENOMIC DNA]</scope>
    <source>
        <strain evidence="1 2">SDF0028</strain>
    </source>
</reference>
<evidence type="ECO:0000313" key="1">
    <source>
        <dbReference type="EMBL" id="TQR44638.1"/>
    </source>
</evidence>
<protein>
    <submittedName>
        <fullName evidence="1">DUF4279 domain-containing protein</fullName>
    </submittedName>
</protein>
<comment type="caution">
    <text evidence="1">The sequence shown here is derived from an EMBL/GenBank/DDBJ whole genome shotgun (WGS) entry which is preliminary data.</text>
</comment>
<dbReference type="InterPro" id="IPR025459">
    <property type="entry name" value="DUF4279"/>
</dbReference>